<evidence type="ECO:0000313" key="2">
    <source>
        <dbReference type="EMBL" id="CAL4059657.1"/>
    </source>
</evidence>
<accession>A0AAV2PL86</accession>
<evidence type="ECO:0000256" key="1">
    <source>
        <dbReference type="SAM" id="MobiDB-lite"/>
    </source>
</evidence>
<protein>
    <submittedName>
        <fullName evidence="2">Uncharacterized protein</fullName>
    </submittedName>
</protein>
<evidence type="ECO:0000313" key="3">
    <source>
        <dbReference type="Proteomes" id="UP001497623"/>
    </source>
</evidence>
<reference evidence="2 3" key="1">
    <citation type="submission" date="2024-05" db="EMBL/GenBank/DDBJ databases">
        <authorList>
            <person name="Wallberg A."/>
        </authorList>
    </citation>
    <scope>NUCLEOTIDE SEQUENCE [LARGE SCALE GENOMIC DNA]</scope>
</reference>
<sequence>MSETWSISSQTNIFRAACLALCTDMEYSDAQCMHAHSTPFLTQIERIKSEKAVLDIQKQDAASIPLEEESVINVLKPERVYIPLGEKELQTLKHNSISQKDESHQKSHKKKFKRHFDTKSGPLTEAITAENQYERLAEVITPLCKMQYHKQLRHKHNRMSETMRIISRRLKDVHAPFQRNKEGHPCPLEHVRPSGELCQKKCEFCFFSRTIKHPKDTECVTTIPTSKPITVPSSSYLYRLRYNRYKFWAVTSLEFLRQSADHPGNMEDQQRINCKSMLASTTSCTVVTYMYHITHSGSDTPPEVSPILYCAQPFSCPINYIYLQ</sequence>
<dbReference type="AlphaFoldDB" id="A0AAV2PL86"/>
<name>A0AAV2PL86_MEGNR</name>
<keyword evidence="3" id="KW-1185">Reference proteome</keyword>
<comment type="caution">
    <text evidence="2">The sequence shown here is derived from an EMBL/GenBank/DDBJ whole genome shotgun (WGS) entry which is preliminary data.</text>
</comment>
<dbReference type="Proteomes" id="UP001497623">
    <property type="component" value="Unassembled WGS sequence"/>
</dbReference>
<feature type="region of interest" description="Disordered" evidence="1">
    <location>
        <begin position="95"/>
        <end position="114"/>
    </location>
</feature>
<organism evidence="2 3">
    <name type="scientific">Meganyctiphanes norvegica</name>
    <name type="common">Northern krill</name>
    <name type="synonym">Thysanopoda norvegica</name>
    <dbReference type="NCBI Taxonomy" id="48144"/>
    <lineage>
        <taxon>Eukaryota</taxon>
        <taxon>Metazoa</taxon>
        <taxon>Ecdysozoa</taxon>
        <taxon>Arthropoda</taxon>
        <taxon>Crustacea</taxon>
        <taxon>Multicrustacea</taxon>
        <taxon>Malacostraca</taxon>
        <taxon>Eumalacostraca</taxon>
        <taxon>Eucarida</taxon>
        <taxon>Euphausiacea</taxon>
        <taxon>Euphausiidae</taxon>
        <taxon>Meganyctiphanes</taxon>
    </lineage>
</organism>
<dbReference type="EMBL" id="CAXKWB010000171">
    <property type="protein sequence ID" value="CAL4059657.1"/>
    <property type="molecule type" value="Genomic_DNA"/>
</dbReference>
<gene>
    <name evidence="2" type="ORF">MNOR_LOCUS739</name>
</gene>
<feature type="non-terminal residue" evidence="2">
    <location>
        <position position="324"/>
    </location>
</feature>
<proteinExistence type="predicted"/>